<evidence type="ECO:0000259" key="7">
    <source>
        <dbReference type="Pfam" id="PF04138"/>
    </source>
</evidence>
<reference evidence="8 9" key="1">
    <citation type="submission" date="2020-11" db="EMBL/GenBank/DDBJ databases">
        <title>The genome sequence of Erythrobacter sp. 6D36.</title>
        <authorList>
            <person name="Liu Y."/>
        </authorList>
    </citation>
    <scope>NUCLEOTIDE SEQUENCE [LARGE SCALE GENOMIC DNA]</scope>
    <source>
        <strain evidence="8 9">6D36</strain>
    </source>
</reference>
<keyword evidence="3 6" id="KW-0812">Transmembrane</keyword>
<gene>
    <name evidence="8" type="ORF">IRL76_13330</name>
</gene>
<name>A0A7S8F445_9SPHN</name>
<proteinExistence type="inferred from homology"/>
<dbReference type="GO" id="GO:0000271">
    <property type="term" value="P:polysaccharide biosynthetic process"/>
    <property type="evidence" value="ECO:0007669"/>
    <property type="project" value="InterPro"/>
</dbReference>
<feature type="domain" description="GtrA/DPMS transmembrane" evidence="7">
    <location>
        <begin position="15"/>
        <end position="132"/>
    </location>
</feature>
<feature type="transmembrane region" description="Helical" evidence="6">
    <location>
        <begin position="113"/>
        <end position="132"/>
    </location>
</feature>
<comment type="subcellular location">
    <subcellularLocation>
        <location evidence="1">Membrane</location>
        <topology evidence="1">Multi-pass membrane protein</topology>
    </subcellularLocation>
</comment>
<evidence type="ECO:0000256" key="2">
    <source>
        <dbReference type="ARBA" id="ARBA00009399"/>
    </source>
</evidence>
<keyword evidence="5 6" id="KW-0472">Membrane</keyword>
<protein>
    <submittedName>
        <fullName evidence="8">GtrA family protein</fullName>
    </submittedName>
</protein>
<keyword evidence="9" id="KW-1185">Reference proteome</keyword>
<dbReference type="Proteomes" id="UP000594459">
    <property type="component" value="Chromosome"/>
</dbReference>
<keyword evidence="4 6" id="KW-1133">Transmembrane helix</keyword>
<evidence type="ECO:0000256" key="6">
    <source>
        <dbReference type="SAM" id="Phobius"/>
    </source>
</evidence>
<accession>A0A7S8F445</accession>
<dbReference type="KEGG" id="qso:IRL76_13330"/>
<feature type="transmembrane region" description="Helical" evidence="6">
    <location>
        <begin position="41"/>
        <end position="60"/>
    </location>
</feature>
<dbReference type="Pfam" id="PF04138">
    <property type="entry name" value="GtrA_DPMS_TM"/>
    <property type="match status" value="1"/>
</dbReference>
<dbReference type="InterPro" id="IPR007267">
    <property type="entry name" value="GtrA_DPMS_TM"/>
</dbReference>
<evidence type="ECO:0000256" key="1">
    <source>
        <dbReference type="ARBA" id="ARBA00004141"/>
    </source>
</evidence>
<organism evidence="8 9">
    <name type="scientific">Qipengyuania soli</name>
    <dbReference type="NCBI Taxonomy" id="2782568"/>
    <lineage>
        <taxon>Bacteria</taxon>
        <taxon>Pseudomonadati</taxon>
        <taxon>Pseudomonadota</taxon>
        <taxon>Alphaproteobacteria</taxon>
        <taxon>Sphingomonadales</taxon>
        <taxon>Erythrobacteraceae</taxon>
        <taxon>Qipengyuania</taxon>
    </lineage>
</organism>
<evidence type="ECO:0000313" key="9">
    <source>
        <dbReference type="Proteomes" id="UP000594459"/>
    </source>
</evidence>
<evidence type="ECO:0000256" key="3">
    <source>
        <dbReference type="ARBA" id="ARBA00022692"/>
    </source>
</evidence>
<dbReference type="PANTHER" id="PTHR38459:SF1">
    <property type="entry name" value="PROPHAGE BACTOPRENOL-LINKED GLUCOSE TRANSLOCASE HOMOLOG"/>
    <property type="match status" value="1"/>
</dbReference>
<dbReference type="RefSeq" id="WP_200981803.1">
    <property type="nucleotide sequence ID" value="NZ_CP064654.1"/>
</dbReference>
<sequence length="138" mass="14390">MGAYFDRLRDIRFLRYLLASVGALAVDMGSFLLLLSAHVAAAPASAAGYSLGIIAHWLLSSRAVFADSVAAGGNARHMQKAGFVGSALLGLLLTTLIVGAGDAAGIDPRLAKVAAIGVSFIATWIVRSRFVFRARTVT</sequence>
<dbReference type="EMBL" id="CP064654">
    <property type="protein sequence ID" value="QPC98799.1"/>
    <property type="molecule type" value="Genomic_DNA"/>
</dbReference>
<evidence type="ECO:0000256" key="5">
    <source>
        <dbReference type="ARBA" id="ARBA00023136"/>
    </source>
</evidence>
<comment type="similarity">
    <text evidence="2">Belongs to the GtrA family.</text>
</comment>
<feature type="transmembrane region" description="Helical" evidence="6">
    <location>
        <begin position="16"/>
        <end position="35"/>
    </location>
</feature>
<feature type="transmembrane region" description="Helical" evidence="6">
    <location>
        <begin position="81"/>
        <end position="101"/>
    </location>
</feature>
<evidence type="ECO:0000313" key="8">
    <source>
        <dbReference type="EMBL" id="QPC98799.1"/>
    </source>
</evidence>
<dbReference type="GO" id="GO:0005886">
    <property type="term" value="C:plasma membrane"/>
    <property type="evidence" value="ECO:0007669"/>
    <property type="project" value="TreeGrafter"/>
</dbReference>
<dbReference type="InterPro" id="IPR051401">
    <property type="entry name" value="GtrA_CellWall_Glycosyl"/>
</dbReference>
<evidence type="ECO:0000256" key="4">
    <source>
        <dbReference type="ARBA" id="ARBA00022989"/>
    </source>
</evidence>
<dbReference type="AlphaFoldDB" id="A0A7S8F445"/>
<dbReference type="PANTHER" id="PTHR38459">
    <property type="entry name" value="PROPHAGE BACTOPRENOL-LINKED GLUCOSE TRANSLOCASE HOMOLOG"/>
    <property type="match status" value="1"/>
</dbReference>